<accession>A0A1J5SHE3</accession>
<organism evidence="1">
    <name type="scientific">mine drainage metagenome</name>
    <dbReference type="NCBI Taxonomy" id="410659"/>
    <lineage>
        <taxon>unclassified sequences</taxon>
        <taxon>metagenomes</taxon>
        <taxon>ecological metagenomes</taxon>
    </lineage>
</organism>
<dbReference type="EMBL" id="MLJW01000065">
    <property type="protein sequence ID" value="OIR03573.1"/>
    <property type="molecule type" value="Genomic_DNA"/>
</dbReference>
<sequence length="134" mass="14318">MTDDTTLTAYDKETLAAKLNDAAQQLNDQIENAPTDDDALALDEKATALRNQATELIAQAIVLRQNDTGLDATQLGNAVSHCNQVMARVADVKKKIQVATALVTFIPVLMTGNVPAIVKAGVDLDKSLTNIENE</sequence>
<name>A0A1J5SHE3_9ZZZZ</name>
<gene>
    <name evidence="1" type="ORF">GALL_144320</name>
</gene>
<protein>
    <submittedName>
        <fullName evidence="1">Uncharacterized protein</fullName>
    </submittedName>
</protein>
<proteinExistence type="predicted"/>
<evidence type="ECO:0000313" key="1">
    <source>
        <dbReference type="EMBL" id="OIR03573.1"/>
    </source>
</evidence>
<reference evidence="1" key="1">
    <citation type="submission" date="2016-10" db="EMBL/GenBank/DDBJ databases">
        <title>Sequence of Gallionella enrichment culture.</title>
        <authorList>
            <person name="Poehlein A."/>
            <person name="Muehling M."/>
            <person name="Daniel R."/>
        </authorList>
    </citation>
    <scope>NUCLEOTIDE SEQUENCE</scope>
</reference>
<comment type="caution">
    <text evidence="1">The sequence shown here is derived from an EMBL/GenBank/DDBJ whole genome shotgun (WGS) entry which is preliminary data.</text>
</comment>
<dbReference type="AlphaFoldDB" id="A0A1J5SHE3"/>